<feature type="region of interest" description="Disordered" evidence="4">
    <location>
        <begin position="49"/>
        <end position="74"/>
    </location>
</feature>
<dbReference type="PhylomeDB" id="A0A1B0FEC6"/>
<comment type="similarity">
    <text evidence="3">Belongs to the CTU2/NCS2 family.</text>
</comment>
<protein>
    <recommendedName>
        <fullName evidence="3">Cytoplasmic tRNA 2-thiolation protein 2</fullName>
    </recommendedName>
</protein>
<proteinExistence type="inferred from homology"/>
<dbReference type="GO" id="GO:0005829">
    <property type="term" value="C:cytosol"/>
    <property type="evidence" value="ECO:0007669"/>
    <property type="project" value="TreeGrafter"/>
</dbReference>
<dbReference type="InterPro" id="IPR019407">
    <property type="entry name" value="CTU2"/>
</dbReference>
<evidence type="ECO:0000256" key="3">
    <source>
        <dbReference type="HAMAP-Rule" id="MF_03054"/>
    </source>
</evidence>
<dbReference type="GO" id="GO:0002143">
    <property type="term" value="P:tRNA wobble position uridine thiolation"/>
    <property type="evidence" value="ECO:0007669"/>
    <property type="project" value="TreeGrafter"/>
</dbReference>
<dbReference type="HAMAP" id="MF_03054">
    <property type="entry name" value="CTU2"/>
    <property type="match status" value="1"/>
</dbReference>
<dbReference type="GO" id="GO:0032447">
    <property type="term" value="P:protein urmylation"/>
    <property type="evidence" value="ECO:0007669"/>
    <property type="project" value="UniProtKB-UniRule"/>
</dbReference>
<feature type="compositionally biased region" description="Acidic residues" evidence="4">
    <location>
        <begin position="8"/>
        <end position="20"/>
    </location>
</feature>
<comment type="pathway">
    <text evidence="3">tRNA modification; 5-methoxycarbonylmethyl-2-thiouridine-tRNA biosynthesis.</text>
</comment>
<name>A0A1B0FEC6_GLOMM</name>
<evidence type="ECO:0000313" key="6">
    <source>
        <dbReference type="Proteomes" id="UP000092444"/>
    </source>
</evidence>
<dbReference type="GO" id="GO:0000049">
    <property type="term" value="F:tRNA binding"/>
    <property type="evidence" value="ECO:0007669"/>
    <property type="project" value="InterPro"/>
</dbReference>
<dbReference type="EnsemblMetazoa" id="GMOY001963-RA">
    <property type="protein sequence ID" value="GMOY001963-PA"/>
    <property type="gene ID" value="GMOY001963"/>
</dbReference>
<organism evidence="5 6">
    <name type="scientific">Glossina morsitans morsitans</name>
    <name type="common">Savannah tsetse fly</name>
    <dbReference type="NCBI Taxonomy" id="37546"/>
    <lineage>
        <taxon>Eukaryota</taxon>
        <taxon>Metazoa</taxon>
        <taxon>Ecdysozoa</taxon>
        <taxon>Arthropoda</taxon>
        <taxon>Hexapoda</taxon>
        <taxon>Insecta</taxon>
        <taxon>Pterygota</taxon>
        <taxon>Neoptera</taxon>
        <taxon>Endopterygota</taxon>
        <taxon>Diptera</taxon>
        <taxon>Brachycera</taxon>
        <taxon>Muscomorpha</taxon>
        <taxon>Hippoboscoidea</taxon>
        <taxon>Glossinidae</taxon>
        <taxon>Glossina</taxon>
    </lineage>
</organism>
<dbReference type="Proteomes" id="UP000092444">
    <property type="component" value="Unassembled WGS sequence"/>
</dbReference>
<dbReference type="Gene3D" id="3.40.50.620">
    <property type="entry name" value="HUPs"/>
    <property type="match status" value="1"/>
</dbReference>
<sequence length="531" mass="59623">MDYLLNGGEEDEEESEAEAAEQEHDLRQTLNAKKARSKKAEIKAVKGVKVKGSVDKNNDDGDEDVEENAAEDQEDKMMMMTSIIYCKNDNNKMCSIGEEDFDDEGGAHTMIADEESRTNLLPNVLETNNCYKCGSSGAIYKLTFRQAECSDCFLLYARHKFRAALGSAKILPNGAKVMLLFDGSAESVVLLDMLHYAQSQGHFKRLRCSVIVLYVDELALIFDEAIELGGTETFLKTMQLFLASYKEFQSYIVPFLKNEEDVARSICQFSEIDVKYLKRDVIGEQKFVECIDQIQNLTSRQDFVKHQRSKLIARAAKHFNCQFTFKADISTILASDLLTAICLGRGITAALDVNLIDSRLNDGIKLVRPLRNLSRLEIDLYLKARSLKSLQCHYYGDKETNGSLQNLTRSFIDNLQTSFSSTVSTVYRTGDKIATEDGLSSNVENMGVNTCSFCCSILNSKYNSATLLAVEFSRLVSAKSNTSAKSFLNFNSHMQFNVLGEAEGTQQISRLCHACCNIYRDVTKKSWFLQK</sequence>
<dbReference type="SUPFAM" id="SSF52402">
    <property type="entry name" value="Adenine nucleotide alpha hydrolases-like"/>
    <property type="match status" value="1"/>
</dbReference>
<dbReference type="EMBL" id="CCAG010022386">
    <property type="status" value="NOT_ANNOTATED_CDS"/>
    <property type="molecule type" value="Genomic_DNA"/>
</dbReference>
<dbReference type="STRING" id="37546.A0A1B0FEC6"/>
<dbReference type="VEuPathDB" id="VectorBase:GMOY001963"/>
<dbReference type="GO" id="GO:0016783">
    <property type="term" value="F:sulfurtransferase activity"/>
    <property type="evidence" value="ECO:0007669"/>
    <property type="project" value="TreeGrafter"/>
</dbReference>
<evidence type="ECO:0000256" key="2">
    <source>
        <dbReference type="ARBA" id="ARBA00022694"/>
    </source>
</evidence>
<evidence type="ECO:0000313" key="5">
    <source>
        <dbReference type="EnsemblMetazoa" id="GMOY001963-PA"/>
    </source>
</evidence>
<dbReference type="AlphaFoldDB" id="A0A1B0FEC6"/>
<comment type="function">
    <text evidence="3">Plays a central role in 2-thiolation of mcm(5)S(2)U at tRNA wobble positions of tRNA(Lys), tRNA(Glu) and tRNA(Gln). May act by forming a heterodimer with NCS6/CTU1 that ligates sulfur from thiocarboxylated URM1 onto the uridine of tRNAs at wobble position.</text>
</comment>
<evidence type="ECO:0000256" key="4">
    <source>
        <dbReference type="SAM" id="MobiDB-lite"/>
    </source>
</evidence>
<dbReference type="GO" id="GO:0016779">
    <property type="term" value="F:nucleotidyltransferase activity"/>
    <property type="evidence" value="ECO:0007669"/>
    <property type="project" value="UniProtKB-UniRule"/>
</dbReference>
<feature type="compositionally biased region" description="Acidic residues" evidence="4">
    <location>
        <begin position="60"/>
        <end position="74"/>
    </location>
</feature>
<dbReference type="InterPro" id="IPR014729">
    <property type="entry name" value="Rossmann-like_a/b/a_fold"/>
</dbReference>
<dbReference type="PANTHER" id="PTHR20882:SF14">
    <property type="entry name" value="CYTOPLASMIC TRNA 2-THIOLATION PROTEIN 2"/>
    <property type="match status" value="1"/>
</dbReference>
<comment type="subcellular location">
    <subcellularLocation>
        <location evidence="3">Cytoplasm</location>
    </subcellularLocation>
</comment>
<accession>A0A1B0FEC6</accession>
<evidence type="ECO:0000256" key="1">
    <source>
        <dbReference type="ARBA" id="ARBA00022490"/>
    </source>
</evidence>
<keyword evidence="6" id="KW-1185">Reference proteome</keyword>
<dbReference type="UniPathway" id="UPA00988"/>
<dbReference type="Pfam" id="PF10288">
    <property type="entry name" value="CTU2"/>
    <property type="match status" value="1"/>
</dbReference>
<dbReference type="PANTHER" id="PTHR20882">
    <property type="entry name" value="CYTOPLASMIC TRNA 2-THIOLATION PROTEIN 2"/>
    <property type="match status" value="1"/>
</dbReference>
<keyword evidence="1 3" id="KW-0963">Cytoplasm</keyword>
<reference evidence="5" key="1">
    <citation type="submission" date="2020-05" db="UniProtKB">
        <authorList>
            <consortium name="EnsemblMetazoa"/>
        </authorList>
    </citation>
    <scope>IDENTIFICATION</scope>
    <source>
        <strain evidence="5">Yale</strain>
    </source>
</reference>
<keyword evidence="2 3" id="KW-0819">tRNA processing</keyword>
<feature type="region of interest" description="Disordered" evidence="4">
    <location>
        <begin position="1"/>
        <end position="25"/>
    </location>
</feature>